<dbReference type="InterPro" id="IPR003607">
    <property type="entry name" value="HD/PDEase_dom"/>
</dbReference>
<dbReference type="PANTHER" id="PTHR35795:SF1">
    <property type="entry name" value="BIS(5'-NUCLEOSYL)-TETRAPHOSPHATASE, SYMMETRICAL"/>
    <property type="match status" value="1"/>
</dbReference>
<name>A0ABS8N2X4_9CLOT</name>
<dbReference type="Gene3D" id="1.10.3210.10">
    <property type="entry name" value="Hypothetical protein af1432"/>
    <property type="match status" value="1"/>
</dbReference>
<dbReference type="PROSITE" id="PS51831">
    <property type="entry name" value="HD"/>
    <property type="match status" value="1"/>
</dbReference>
<feature type="domain" description="HD" evidence="7">
    <location>
        <begin position="19"/>
        <end position="134"/>
    </location>
</feature>
<sequence length="191" mass="22034">MWNEEQIIEYLREKLKKSRFDHSLSVRDTAVKMAKIYNADVEKARMAGLVHDCAKYMSNEEILNIADQNNICIDEITRANPQLLHGSIAAIIAKNIMGIYDEEVLNAIKYHTTGKKNMNLLEKIIYISDYIEPLRDFPGVDKLREKALVDLNAAMLDAFNNTIEVVIARNQLLHIDTIEGRNYLIYRTLHK</sequence>
<comment type="caution">
    <text evidence="8">The sequence shown here is derived from an EMBL/GenBank/DDBJ whole genome shotgun (WGS) entry which is preliminary data.</text>
</comment>
<evidence type="ECO:0000313" key="8">
    <source>
        <dbReference type="EMBL" id="MCC9294161.1"/>
    </source>
</evidence>
<proteinExistence type="predicted"/>
<dbReference type="EC" id="3.6.1.41" evidence="1"/>
<dbReference type="EMBL" id="JAJJPB010000003">
    <property type="protein sequence ID" value="MCC9294161.1"/>
    <property type="molecule type" value="Genomic_DNA"/>
</dbReference>
<dbReference type="SUPFAM" id="SSF109604">
    <property type="entry name" value="HD-domain/PDEase-like"/>
    <property type="match status" value="1"/>
</dbReference>
<gene>
    <name evidence="8" type="primary">yqeK</name>
    <name evidence="8" type="ORF">LN736_04660</name>
</gene>
<dbReference type="InterPro" id="IPR005249">
    <property type="entry name" value="YqeK"/>
</dbReference>
<dbReference type="RefSeq" id="WP_150357084.1">
    <property type="nucleotide sequence ID" value="NZ_JAJJPB010000003.1"/>
</dbReference>
<evidence type="ECO:0000256" key="4">
    <source>
        <dbReference type="ARBA" id="ARBA00022801"/>
    </source>
</evidence>
<evidence type="ECO:0000259" key="7">
    <source>
        <dbReference type="PROSITE" id="PS51831"/>
    </source>
</evidence>
<dbReference type="NCBIfam" id="TIGR00488">
    <property type="entry name" value="bis(5'-nucleosyl)-tetraphosphatase (symmetrical) YqeK"/>
    <property type="match status" value="1"/>
</dbReference>
<reference evidence="8" key="1">
    <citation type="submission" date="2021-11" db="EMBL/GenBank/DDBJ databases">
        <authorList>
            <person name="Qingchun L."/>
            <person name="Dong Z."/>
            <person name="Zongwei Q."/>
            <person name="Jia Z."/>
            <person name="Duotao L."/>
        </authorList>
    </citation>
    <scope>NUCLEOTIDE SEQUENCE</scope>
    <source>
        <strain evidence="8">WLY-B-L2</strain>
    </source>
</reference>
<keyword evidence="9" id="KW-1185">Reference proteome</keyword>
<evidence type="ECO:0000256" key="2">
    <source>
        <dbReference type="ARBA" id="ARBA00022723"/>
    </source>
</evidence>
<protein>
    <recommendedName>
        <fullName evidence="1">bis(5'-nucleosyl)-tetraphosphatase (symmetrical)</fullName>
        <ecNumber evidence="1">3.6.1.41</ecNumber>
    </recommendedName>
</protein>
<dbReference type="Proteomes" id="UP001165422">
    <property type="component" value="Unassembled WGS sequence"/>
</dbReference>
<evidence type="ECO:0000313" key="9">
    <source>
        <dbReference type="Proteomes" id="UP001165422"/>
    </source>
</evidence>
<dbReference type="InterPro" id="IPR006674">
    <property type="entry name" value="HD_domain"/>
</dbReference>
<dbReference type="GO" id="GO:0008803">
    <property type="term" value="F:bis(5'-nucleosyl)-tetraphosphatase (symmetrical) activity"/>
    <property type="evidence" value="ECO:0007669"/>
    <property type="project" value="UniProtKB-EC"/>
</dbReference>
<evidence type="ECO:0000256" key="3">
    <source>
        <dbReference type="ARBA" id="ARBA00022741"/>
    </source>
</evidence>
<dbReference type="PANTHER" id="PTHR35795">
    <property type="entry name" value="SLR1885 PROTEIN"/>
    <property type="match status" value="1"/>
</dbReference>
<comment type="catalytic activity">
    <reaction evidence="6">
        <text>P(1),P(4)-bis(5'-adenosyl) tetraphosphate + H2O = 2 ADP + 2 H(+)</text>
        <dbReference type="Rhea" id="RHEA:24252"/>
        <dbReference type="ChEBI" id="CHEBI:15377"/>
        <dbReference type="ChEBI" id="CHEBI:15378"/>
        <dbReference type="ChEBI" id="CHEBI:58141"/>
        <dbReference type="ChEBI" id="CHEBI:456216"/>
        <dbReference type="EC" id="3.6.1.41"/>
    </reaction>
</comment>
<accession>A0ABS8N2X4</accession>
<keyword evidence="4 8" id="KW-0378">Hydrolase</keyword>
<dbReference type="Pfam" id="PF01966">
    <property type="entry name" value="HD"/>
    <property type="match status" value="1"/>
</dbReference>
<dbReference type="InterPro" id="IPR006675">
    <property type="entry name" value="HDIG_dom"/>
</dbReference>
<keyword evidence="5" id="KW-0408">Iron</keyword>
<dbReference type="InterPro" id="IPR051094">
    <property type="entry name" value="Diverse_Catalytic_Enzymes"/>
</dbReference>
<dbReference type="NCBIfam" id="TIGR00277">
    <property type="entry name" value="HDIG"/>
    <property type="match status" value="1"/>
</dbReference>
<dbReference type="CDD" id="cd00077">
    <property type="entry name" value="HDc"/>
    <property type="match status" value="1"/>
</dbReference>
<evidence type="ECO:0000256" key="6">
    <source>
        <dbReference type="ARBA" id="ARBA00049417"/>
    </source>
</evidence>
<evidence type="ECO:0000256" key="1">
    <source>
        <dbReference type="ARBA" id="ARBA00012506"/>
    </source>
</evidence>
<keyword evidence="3" id="KW-0547">Nucleotide-binding</keyword>
<keyword evidence="2" id="KW-0479">Metal-binding</keyword>
<dbReference type="SMART" id="SM00471">
    <property type="entry name" value="HDc"/>
    <property type="match status" value="1"/>
</dbReference>
<evidence type="ECO:0000256" key="5">
    <source>
        <dbReference type="ARBA" id="ARBA00023004"/>
    </source>
</evidence>
<organism evidence="8 9">
    <name type="scientific">Clostridium aromativorans</name>
    <dbReference type="NCBI Taxonomy" id="2836848"/>
    <lineage>
        <taxon>Bacteria</taxon>
        <taxon>Bacillati</taxon>
        <taxon>Bacillota</taxon>
        <taxon>Clostridia</taxon>
        <taxon>Eubacteriales</taxon>
        <taxon>Clostridiaceae</taxon>
        <taxon>Clostridium</taxon>
    </lineage>
</organism>